<name>A0A3E1EW50_9FLAO</name>
<evidence type="ECO:0000313" key="1">
    <source>
        <dbReference type="EMBL" id="RFC53748.1"/>
    </source>
</evidence>
<reference evidence="1 2" key="1">
    <citation type="submission" date="2018-08" db="EMBL/GenBank/DDBJ databases">
        <title>The draft genome squence of Brumimicrobium sp. N62.</title>
        <authorList>
            <person name="Du Z.-J."/>
            <person name="Luo H.-R."/>
        </authorList>
    </citation>
    <scope>NUCLEOTIDE SEQUENCE [LARGE SCALE GENOMIC DNA]</scope>
    <source>
        <strain evidence="1 2">N62</strain>
    </source>
</reference>
<proteinExistence type="predicted"/>
<dbReference type="RefSeq" id="WP_116881444.1">
    <property type="nucleotide sequence ID" value="NZ_QURB01000007.1"/>
</dbReference>
<dbReference type="Proteomes" id="UP000257127">
    <property type="component" value="Unassembled WGS sequence"/>
</dbReference>
<accession>A0A3E1EW50</accession>
<dbReference type="AlphaFoldDB" id="A0A3E1EW50"/>
<dbReference type="PROSITE" id="PS51257">
    <property type="entry name" value="PROKAR_LIPOPROTEIN"/>
    <property type="match status" value="1"/>
</dbReference>
<organism evidence="1 2">
    <name type="scientific">Brumimicrobium aurantiacum</name>
    <dbReference type="NCBI Taxonomy" id="1737063"/>
    <lineage>
        <taxon>Bacteria</taxon>
        <taxon>Pseudomonadati</taxon>
        <taxon>Bacteroidota</taxon>
        <taxon>Flavobacteriia</taxon>
        <taxon>Flavobacteriales</taxon>
        <taxon>Crocinitomicaceae</taxon>
        <taxon>Brumimicrobium</taxon>
    </lineage>
</organism>
<gene>
    <name evidence="1" type="ORF">DXU93_11515</name>
</gene>
<protein>
    <submittedName>
        <fullName evidence="1">Uncharacterized protein</fullName>
    </submittedName>
</protein>
<dbReference type="EMBL" id="QURB01000007">
    <property type="protein sequence ID" value="RFC53748.1"/>
    <property type="molecule type" value="Genomic_DNA"/>
</dbReference>
<dbReference type="OrthoDB" id="1467295at2"/>
<keyword evidence="2" id="KW-1185">Reference proteome</keyword>
<comment type="caution">
    <text evidence="1">The sequence shown here is derived from an EMBL/GenBank/DDBJ whole genome shotgun (WGS) entry which is preliminary data.</text>
</comment>
<evidence type="ECO:0000313" key="2">
    <source>
        <dbReference type="Proteomes" id="UP000257127"/>
    </source>
</evidence>
<sequence>MKYLFYIISLLLLIFTSCNKDEIGFEFSGNIKSSVNASNLDNVEVKIYTYSLGNGVEKLAASTTTDASGNYEASIERDKFEKVVMTFEKNNYFKVSQNIPFDDLSTENTNEYNKTIDAKSWTKFIIKNNSPSDGGDELKLQKASGKNDCDNCWSNGNKFFNGVVDTSFYVPNSGGSYMKFYWWSYGNTTLHAEDSVYNEAFDTTSYTINY</sequence>